<dbReference type="AlphaFoldDB" id="A0A1I7ZWA1"/>
<accession>A0A1I7ZWA1</accession>
<dbReference type="WBParaSite" id="L893_g30233.t1">
    <property type="protein sequence ID" value="L893_g30233.t1"/>
    <property type="gene ID" value="L893_g30233"/>
</dbReference>
<name>A0A1I7ZWA1_9BILA</name>
<dbReference type="Proteomes" id="UP000095287">
    <property type="component" value="Unplaced"/>
</dbReference>
<evidence type="ECO:0000313" key="2">
    <source>
        <dbReference type="Proteomes" id="UP000095287"/>
    </source>
</evidence>
<proteinExistence type="predicted"/>
<feature type="chain" id="PRO_5009313996" evidence="1">
    <location>
        <begin position="19"/>
        <end position="122"/>
    </location>
</feature>
<sequence length="122" mass="13873">MKFVFLFVFSSVPHVLCGSRHENTILCRKGTPPEFYNATVAAYEQIQKDDSGCGPEAIIRLCRKAFKRLSCGIDLHEEVDSRVIPMTMKKFKCEAKVWTLNTKVRNMKLGQNLGTSYVEDLP</sequence>
<evidence type="ECO:0000256" key="1">
    <source>
        <dbReference type="SAM" id="SignalP"/>
    </source>
</evidence>
<keyword evidence="2" id="KW-1185">Reference proteome</keyword>
<protein>
    <submittedName>
        <fullName evidence="3">Secreted protein</fullName>
    </submittedName>
</protein>
<evidence type="ECO:0000313" key="3">
    <source>
        <dbReference type="WBParaSite" id="L893_g30233.t1"/>
    </source>
</evidence>
<reference evidence="3" key="1">
    <citation type="submission" date="2016-11" db="UniProtKB">
        <authorList>
            <consortium name="WormBaseParasite"/>
        </authorList>
    </citation>
    <scope>IDENTIFICATION</scope>
</reference>
<organism evidence="2 3">
    <name type="scientific">Steinernema glaseri</name>
    <dbReference type="NCBI Taxonomy" id="37863"/>
    <lineage>
        <taxon>Eukaryota</taxon>
        <taxon>Metazoa</taxon>
        <taxon>Ecdysozoa</taxon>
        <taxon>Nematoda</taxon>
        <taxon>Chromadorea</taxon>
        <taxon>Rhabditida</taxon>
        <taxon>Tylenchina</taxon>
        <taxon>Panagrolaimomorpha</taxon>
        <taxon>Strongyloidoidea</taxon>
        <taxon>Steinernematidae</taxon>
        <taxon>Steinernema</taxon>
    </lineage>
</organism>
<feature type="signal peptide" evidence="1">
    <location>
        <begin position="1"/>
        <end position="18"/>
    </location>
</feature>
<keyword evidence="1" id="KW-0732">Signal</keyword>